<comment type="caution">
    <text evidence="2">The sequence shown here is derived from an EMBL/GenBank/DDBJ whole genome shotgun (WGS) entry which is preliminary data.</text>
</comment>
<organism evidence="2 3">
    <name type="scientific">Adineta steineri</name>
    <dbReference type="NCBI Taxonomy" id="433720"/>
    <lineage>
        <taxon>Eukaryota</taxon>
        <taxon>Metazoa</taxon>
        <taxon>Spiralia</taxon>
        <taxon>Gnathifera</taxon>
        <taxon>Rotifera</taxon>
        <taxon>Eurotatoria</taxon>
        <taxon>Bdelloidea</taxon>
        <taxon>Adinetida</taxon>
        <taxon>Adinetidae</taxon>
        <taxon>Adineta</taxon>
    </lineage>
</organism>
<evidence type="ECO:0000313" key="3">
    <source>
        <dbReference type="Proteomes" id="UP000663844"/>
    </source>
</evidence>
<accession>A0A820HKC3</accession>
<dbReference type="AlphaFoldDB" id="A0A820HKC3"/>
<dbReference type="EMBL" id="CAJOAZ010015564">
    <property type="protein sequence ID" value="CAF4294645.1"/>
    <property type="molecule type" value="Genomic_DNA"/>
</dbReference>
<reference evidence="2" key="1">
    <citation type="submission" date="2021-02" db="EMBL/GenBank/DDBJ databases">
        <authorList>
            <person name="Nowell W R."/>
        </authorList>
    </citation>
    <scope>NUCLEOTIDE SEQUENCE</scope>
</reference>
<feature type="non-terminal residue" evidence="2">
    <location>
        <position position="1"/>
    </location>
</feature>
<dbReference type="Proteomes" id="UP000663844">
    <property type="component" value="Unassembled WGS sequence"/>
</dbReference>
<proteinExistence type="predicted"/>
<keyword evidence="1" id="KW-0472">Membrane</keyword>
<keyword evidence="1" id="KW-1133">Transmembrane helix</keyword>
<gene>
    <name evidence="2" type="ORF">OXD698_LOCUS45762</name>
</gene>
<evidence type="ECO:0000313" key="2">
    <source>
        <dbReference type="EMBL" id="CAF4294645.1"/>
    </source>
</evidence>
<protein>
    <submittedName>
        <fullName evidence="2">Uncharacterized protein</fullName>
    </submittedName>
</protein>
<feature type="transmembrane region" description="Helical" evidence="1">
    <location>
        <begin position="56"/>
        <end position="75"/>
    </location>
</feature>
<evidence type="ECO:0000256" key="1">
    <source>
        <dbReference type="SAM" id="Phobius"/>
    </source>
</evidence>
<sequence>MDRLALLQFAILLLAVPLQYFILTKWSLKDIEQTQAINKISNQINQFLHYLTPNTWFNWFISFVIEVPLGFNPLLHKRTWRRGVESPATEVY</sequence>
<keyword evidence="1" id="KW-0812">Transmembrane</keyword>
<name>A0A820HKC3_9BILA</name>